<organism evidence="5 6">
    <name type="scientific">Mycolicibacterium fluoranthenivorans</name>
    <dbReference type="NCBI Taxonomy" id="258505"/>
    <lineage>
        <taxon>Bacteria</taxon>
        <taxon>Bacillati</taxon>
        <taxon>Actinomycetota</taxon>
        <taxon>Actinomycetes</taxon>
        <taxon>Mycobacteriales</taxon>
        <taxon>Mycobacteriaceae</taxon>
        <taxon>Mycolicibacterium</taxon>
    </lineage>
</organism>
<keyword evidence="3" id="KW-0520">NAD</keyword>
<evidence type="ECO:0000256" key="3">
    <source>
        <dbReference type="ARBA" id="ARBA00023027"/>
    </source>
</evidence>
<sequence>MPTEEMNIVNPTYDFTGQVALVTGASSGMGLATARAFAQSGASVVLADINPAALGAVTDELTAAGHQVLGVQCDVSDEASVAAAVRAAVDSYGRLDTAFNNAGIQVPPCDAADEPSEAFDRVTAVNLRGVWAAMKHELAQMRIQGSGAIVNCSSLGGLVGIGGRASYHASKHGVLGLTKSAALEYAPRGIRINAVCPGTIATPMVTDMIDRGELDLSEAVAIQPINRLGEPEEIAAAVLWLCSPGASFVVGVALPVDGGYTAQ</sequence>
<dbReference type="PRINTS" id="PR00081">
    <property type="entry name" value="GDHRDH"/>
</dbReference>
<dbReference type="InterPro" id="IPR036291">
    <property type="entry name" value="NAD(P)-bd_dom_sf"/>
</dbReference>
<dbReference type="PANTHER" id="PTHR24321:SF8">
    <property type="entry name" value="ESTRADIOL 17-BETA-DEHYDROGENASE 8-RELATED"/>
    <property type="match status" value="1"/>
</dbReference>
<dbReference type="CDD" id="cd05233">
    <property type="entry name" value="SDR_c"/>
    <property type="match status" value="1"/>
</dbReference>
<dbReference type="SUPFAM" id="SSF51735">
    <property type="entry name" value="NAD(P)-binding Rossmann-fold domains"/>
    <property type="match status" value="1"/>
</dbReference>
<accession>A0A1G4WB23</accession>
<dbReference type="InterPro" id="IPR002347">
    <property type="entry name" value="SDR_fam"/>
</dbReference>
<keyword evidence="2" id="KW-0560">Oxidoreductase</keyword>
<dbReference type="Proteomes" id="UP000199707">
    <property type="component" value="Unassembled WGS sequence"/>
</dbReference>
<dbReference type="STRING" id="1502745.SAMN02799620_02639"/>
<reference evidence="6" key="1">
    <citation type="submission" date="2016-10" db="EMBL/GenBank/DDBJ databases">
        <authorList>
            <person name="Varghese N."/>
            <person name="Submissions S."/>
        </authorList>
    </citation>
    <scope>NUCLEOTIDE SEQUENCE [LARGE SCALE GENOMIC DNA]</scope>
    <source>
        <strain evidence="6">UNC267MFSha1.1M11</strain>
    </source>
</reference>
<dbReference type="PANTHER" id="PTHR24321">
    <property type="entry name" value="DEHYDROGENASES, SHORT CHAIN"/>
    <property type="match status" value="1"/>
</dbReference>
<gene>
    <name evidence="5" type="ORF">SAMN02799620_02639</name>
</gene>
<dbReference type="FunFam" id="3.40.50.720:FF:000084">
    <property type="entry name" value="Short-chain dehydrogenase reductase"/>
    <property type="match status" value="1"/>
</dbReference>
<evidence type="ECO:0000259" key="4">
    <source>
        <dbReference type="SMART" id="SM00822"/>
    </source>
</evidence>
<evidence type="ECO:0000256" key="2">
    <source>
        <dbReference type="ARBA" id="ARBA00023002"/>
    </source>
</evidence>
<dbReference type="NCBIfam" id="NF005559">
    <property type="entry name" value="PRK07231.1"/>
    <property type="match status" value="1"/>
</dbReference>
<dbReference type="EMBL" id="FMUB01000005">
    <property type="protein sequence ID" value="SCX19204.1"/>
    <property type="molecule type" value="Genomic_DNA"/>
</dbReference>
<dbReference type="Gene3D" id="3.40.50.720">
    <property type="entry name" value="NAD(P)-binding Rossmann-like Domain"/>
    <property type="match status" value="1"/>
</dbReference>
<dbReference type="PRINTS" id="PR00080">
    <property type="entry name" value="SDRFAMILY"/>
</dbReference>
<dbReference type="InterPro" id="IPR057326">
    <property type="entry name" value="KR_dom"/>
</dbReference>
<name>A0A1G4WB23_9MYCO</name>
<dbReference type="Pfam" id="PF13561">
    <property type="entry name" value="adh_short_C2"/>
    <property type="match status" value="1"/>
</dbReference>
<feature type="domain" description="Ketoreductase" evidence="4">
    <location>
        <begin position="18"/>
        <end position="198"/>
    </location>
</feature>
<dbReference type="RefSeq" id="WP_235632840.1">
    <property type="nucleotide sequence ID" value="NZ_FMUB01000005.1"/>
</dbReference>
<evidence type="ECO:0000313" key="5">
    <source>
        <dbReference type="EMBL" id="SCX19204.1"/>
    </source>
</evidence>
<evidence type="ECO:0000256" key="1">
    <source>
        <dbReference type="ARBA" id="ARBA00006484"/>
    </source>
</evidence>
<evidence type="ECO:0000313" key="6">
    <source>
        <dbReference type="Proteomes" id="UP000199707"/>
    </source>
</evidence>
<dbReference type="GO" id="GO:0016491">
    <property type="term" value="F:oxidoreductase activity"/>
    <property type="evidence" value="ECO:0007669"/>
    <property type="project" value="UniProtKB-KW"/>
</dbReference>
<proteinExistence type="inferred from homology"/>
<dbReference type="AlphaFoldDB" id="A0A1G4WB23"/>
<protein>
    <submittedName>
        <fullName evidence="5">NAD(P)-dependent dehydrogenase, short-chain alcohol dehydrogenase family</fullName>
    </submittedName>
</protein>
<dbReference type="SMART" id="SM00822">
    <property type="entry name" value="PKS_KR"/>
    <property type="match status" value="1"/>
</dbReference>
<comment type="similarity">
    <text evidence="1">Belongs to the short-chain dehydrogenases/reductases (SDR) family.</text>
</comment>